<name>A0A8S5S310_9CAUD</name>
<evidence type="ECO:0000256" key="1">
    <source>
        <dbReference type="SAM" id="Phobius"/>
    </source>
</evidence>
<protein>
    <submittedName>
        <fullName evidence="2">Uncharacterized protein</fullName>
    </submittedName>
</protein>
<accession>A0A8S5S310</accession>
<evidence type="ECO:0000313" key="2">
    <source>
        <dbReference type="EMBL" id="DAF45066.1"/>
    </source>
</evidence>
<organism evidence="2">
    <name type="scientific">Siphoviridae sp. ctCIv11</name>
    <dbReference type="NCBI Taxonomy" id="2827806"/>
    <lineage>
        <taxon>Viruses</taxon>
        <taxon>Duplodnaviria</taxon>
        <taxon>Heunggongvirae</taxon>
        <taxon>Uroviricota</taxon>
        <taxon>Caudoviricetes</taxon>
    </lineage>
</organism>
<reference evidence="2" key="1">
    <citation type="journal article" date="2021" name="Proc. Natl. Acad. Sci. U.S.A.">
        <title>A Catalog of Tens of Thousands of Viruses from Human Metagenomes Reveals Hidden Associations with Chronic Diseases.</title>
        <authorList>
            <person name="Tisza M.J."/>
            <person name="Buck C.B."/>
        </authorList>
    </citation>
    <scope>NUCLEOTIDE SEQUENCE</scope>
    <source>
        <strain evidence="2">CtCIv11</strain>
    </source>
</reference>
<keyword evidence="1" id="KW-0472">Membrane</keyword>
<sequence length="56" mass="6598">MYSYSSTFIYSLLRGQVITTVLYFIILCFAQYEIEISWFCSILSIHIGTMCSNNRR</sequence>
<keyword evidence="1" id="KW-0812">Transmembrane</keyword>
<dbReference type="EMBL" id="BK032513">
    <property type="protein sequence ID" value="DAF45066.1"/>
    <property type="molecule type" value="Genomic_DNA"/>
</dbReference>
<feature type="transmembrane region" description="Helical" evidence="1">
    <location>
        <begin position="12"/>
        <end position="30"/>
    </location>
</feature>
<keyword evidence="1" id="KW-1133">Transmembrane helix</keyword>
<proteinExistence type="predicted"/>